<evidence type="ECO:0000313" key="3">
    <source>
        <dbReference type="Proteomes" id="UP000596092"/>
    </source>
</evidence>
<evidence type="ECO:0000313" key="2">
    <source>
        <dbReference type="EMBL" id="QQG65330.1"/>
    </source>
</evidence>
<keyword evidence="1" id="KW-1133">Transmembrane helix</keyword>
<keyword evidence="3" id="KW-1185">Reference proteome</keyword>
<dbReference type="NCBIfam" id="TIGR04411">
    <property type="entry name" value="T2SS_GspN_Lepto"/>
    <property type="match status" value="1"/>
</dbReference>
<sequence>MNRIRRWLRAGIGYLLYVTGVLVLFLWLLFPQETVRRAVEGELGQMWPASSWRVGALTFALPANLILHDVEGYDRGEQGRKLVGIDRLILSVQPIASLRLRRLQAGCRIEMDKGTVDGFLSKSLSKNDVQVQGAFQAINITQLSFWQQALGREVQGVASGSFSVAVQGGTLSSLDVDLEVKNGRIGLKRPVLNHSTLPFTAITATLHGRGGALQIEHGLVKSELFDGRFSGMIRAHSPLLLSELDIEGEMDPQSDFFVGVENTLAFEALHLQLKDKALPFKISGTLLDPGLHFQEYAVLFQKLEQELH</sequence>
<dbReference type="AlphaFoldDB" id="A0A7T6AQC0"/>
<keyword evidence="1" id="KW-0812">Transmembrane</keyword>
<feature type="transmembrane region" description="Helical" evidence="1">
    <location>
        <begin position="12"/>
        <end position="30"/>
    </location>
</feature>
<protein>
    <submittedName>
        <fullName evidence="2">Type II secretion system protein GspN</fullName>
    </submittedName>
</protein>
<dbReference type="KEGG" id="dog:HP555_05345"/>
<dbReference type="Proteomes" id="UP000596092">
    <property type="component" value="Chromosome"/>
</dbReference>
<accession>A0A7T6AQC0</accession>
<proteinExistence type="predicted"/>
<reference evidence="2 3" key="1">
    <citation type="submission" date="2020-05" db="EMBL/GenBank/DDBJ databases">
        <title>Complete genome of Desulfobulbus oligotrophicus.</title>
        <authorList>
            <person name="Podar M."/>
        </authorList>
    </citation>
    <scope>NUCLEOTIDE SEQUENCE [LARGE SCALE GENOMIC DNA]</scope>
    <source>
        <strain evidence="2 3">Prop6</strain>
    </source>
</reference>
<dbReference type="InterPro" id="IPR030925">
    <property type="entry name" value="T2SS_GspN_Lepto"/>
</dbReference>
<name>A0A7T6AQC0_9BACT</name>
<evidence type="ECO:0000256" key="1">
    <source>
        <dbReference type="SAM" id="Phobius"/>
    </source>
</evidence>
<keyword evidence="1" id="KW-0472">Membrane</keyword>
<dbReference type="EMBL" id="CP054140">
    <property type="protein sequence ID" value="QQG65330.1"/>
    <property type="molecule type" value="Genomic_DNA"/>
</dbReference>
<gene>
    <name evidence="2" type="primary">gspN</name>
    <name evidence="2" type="ORF">HP555_05345</name>
</gene>
<dbReference type="RefSeq" id="WP_199264152.1">
    <property type="nucleotide sequence ID" value="NZ_CP054140.1"/>
</dbReference>
<organism evidence="2 3">
    <name type="scientific">Desulfobulbus oligotrophicus</name>
    <dbReference type="NCBI Taxonomy" id="1909699"/>
    <lineage>
        <taxon>Bacteria</taxon>
        <taxon>Pseudomonadati</taxon>
        <taxon>Thermodesulfobacteriota</taxon>
        <taxon>Desulfobulbia</taxon>
        <taxon>Desulfobulbales</taxon>
        <taxon>Desulfobulbaceae</taxon>
        <taxon>Desulfobulbus</taxon>
    </lineage>
</organism>